<gene>
    <name evidence="1" type="ORF">S06H3_66203</name>
</gene>
<dbReference type="AlphaFoldDB" id="X1RD07"/>
<sequence>LLKEVGQPAQAFASCRFGSDTCAEDLRRLALYVQRNRWAWLNSHYFFVVPIAQ</sequence>
<comment type="caution">
    <text evidence="1">The sequence shown here is derived from an EMBL/GenBank/DDBJ whole genome shotgun (WGS) entry which is preliminary data.</text>
</comment>
<proteinExistence type="predicted"/>
<accession>X1RD07</accession>
<name>X1RD07_9ZZZZ</name>
<dbReference type="EMBL" id="BARV01044973">
    <property type="protein sequence ID" value="GAI64906.1"/>
    <property type="molecule type" value="Genomic_DNA"/>
</dbReference>
<organism evidence="1">
    <name type="scientific">marine sediment metagenome</name>
    <dbReference type="NCBI Taxonomy" id="412755"/>
    <lineage>
        <taxon>unclassified sequences</taxon>
        <taxon>metagenomes</taxon>
        <taxon>ecological metagenomes</taxon>
    </lineage>
</organism>
<feature type="non-terminal residue" evidence="1">
    <location>
        <position position="1"/>
    </location>
</feature>
<reference evidence="1" key="1">
    <citation type="journal article" date="2014" name="Front. Microbiol.">
        <title>High frequency of phylogenetically diverse reductive dehalogenase-homologous genes in deep subseafloor sedimentary metagenomes.</title>
        <authorList>
            <person name="Kawai M."/>
            <person name="Futagami T."/>
            <person name="Toyoda A."/>
            <person name="Takaki Y."/>
            <person name="Nishi S."/>
            <person name="Hori S."/>
            <person name="Arai W."/>
            <person name="Tsubouchi T."/>
            <person name="Morono Y."/>
            <person name="Uchiyama I."/>
            <person name="Ito T."/>
            <person name="Fujiyama A."/>
            <person name="Inagaki F."/>
            <person name="Takami H."/>
        </authorList>
    </citation>
    <scope>NUCLEOTIDE SEQUENCE</scope>
    <source>
        <strain evidence="1">Expedition CK06-06</strain>
    </source>
</reference>
<evidence type="ECO:0000313" key="1">
    <source>
        <dbReference type="EMBL" id="GAI64906.1"/>
    </source>
</evidence>
<protein>
    <submittedName>
        <fullName evidence="1">Uncharacterized protein</fullName>
    </submittedName>
</protein>